<dbReference type="Proteomes" id="UP001589828">
    <property type="component" value="Unassembled WGS sequence"/>
</dbReference>
<dbReference type="GO" id="GO:0032259">
    <property type="term" value="P:methylation"/>
    <property type="evidence" value="ECO:0007669"/>
    <property type="project" value="UniProtKB-KW"/>
</dbReference>
<dbReference type="GO" id="GO:0008168">
    <property type="term" value="F:methyltransferase activity"/>
    <property type="evidence" value="ECO:0007669"/>
    <property type="project" value="UniProtKB-KW"/>
</dbReference>
<keyword evidence="2" id="KW-1185">Reference proteome</keyword>
<dbReference type="PANTHER" id="PTHR40036">
    <property type="entry name" value="MACROCIN O-METHYLTRANSFERASE"/>
    <property type="match status" value="1"/>
</dbReference>
<dbReference type="InterPro" id="IPR029063">
    <property type="entry name" value="SAM-dependent_MTases_sf"/>
</dbReference>
<protein>
    <submittedName>
        <fullName evidence="1">TylF/MycF/NovP-related O-methyltransferase</fullName>
        <ecNumber evidence="1">2.1.1.-</ecNumber>
    </submittedName>
</protein>
<reference evidence="1 2" key="1">
    <citation type="submission" date="2024-09" db="EMBL/GenBank/DDBJ databases">
        <authorList>
            <person name="Sun Q."/>
            <person name="Mori K."/>
        </authorList>
    </citation>
    <scope>NUCLEOTIDE SEQUENCE [LARGE SCALE GENOMIC DNA]</scope>
    <source>
        <strain evidence="1 2">NCAIM B.02415</strain>
    </source>
</reference>
<keyword evidence="1" id="KW-0489">Methyltransferase</keyword>
<dbReference type="InterPro" id="IPR008884">
    <property type="entry name" value="TylF_MeTrfase"/>
</dbReference>
<gene>
    <name evidence="1" type="ORF">ACFFGT_10230</name>
</gene>
<dbReference type="SUPFAM" id="SSF53335">
    <property type="entry name" value="S-adenosyl-L-methionine-dependent methyltransferases"/>
    <property type="match status" value="1"/>
</dbReference>
<evidence type="ECO:0000313" key="1">
    <source>
        <dbReference type="EMBL" id="MFC0514582.1"/>
    </source>
</evidence>
<keyword evidence="1" id="KW-0808">Transferase</keyword>
<dbReference type="RefSeq" id="WP_377022426.1">
    <property type="nucleotide sequence ID" value="NZ_JBHLTS010000021.1"/>
</dbReference>
<proteinExistence type="predicted"/>
<dbReference type="Gene3D" id="3.40.50.150">
    <property type="entry name" value="Vaccinia Virus protein VP39"/>
    <property type="match status" value="1"/>
</dbReference>
<dbReference type="EMBL" id="JBHLTS010000021">
    <property type="protein sequence ID" value="MFC0514582.1"/>
    <property type="molecule type" value="Genomic_DNA"/>
</dbReference>
<dbReference type="Pfam" id="PF05711">
    <property type="entry name" value="TylF"/>
    <property type="match status" value="1"/>
</dbReference>
<accession>A0ABV6L568</accession>
<organism evidence="1 2">
    <name type="scientific">Mucilaginibacter angelicae</name>
    <dbReference type="NCBI Taxonomy" id="869718"/>
    <lineage>
        <taxon>Bacteria</taxon>
        <taxon>Pseudomonadati</taxon>
        <taxon>Bacteroidota</taxon>
        <taxon>Sphingobacteriia</taxon>
        <taxon>Sphingobacteriales</taxon>
        <taxon>Sphingobacteriaceae</taxon>
        <taxon>Mucilaginibacter</taxon>
    </lineage>
</organism>
<evidence type="ECO:0000313" key="2">
    <source>
        <dbReference type="Proteomes" id="UP001589828"/>
    </source>
</evidence>
<sequence>MKVINNLLKHFGLRLLRENGQRSAERSRLKALYLKYRQHTMVPEAIYIANLELVLKAAGITGDIYECGVWKGGMIAGIAELLGNKRKYYLFDSFEGLPEAKEIDGMAAIGWQQNKDAPAYFDNCSAAEDQAIKVMNLTHTDYTIVKGWFSQSLPLHKATGPIAVLRLDGDWYESTLDCLTFLFPMVSYGGMIIIDDYYAWDGCARAVHDYLSSIKSSSRIYKTAEDIAYIIKTDTHGN</sequence>
<name>A0ABV6L568_9SPHI</name>
<comment type="caution">
    <text evidence="1">The sequence shown here is derived from an EMBL/GenBank/DDBJ whole genome shotgun (WGS) entry which is preliminary data.</text>
</comment>
<dbReference type="EC" id="2.1.1.-" evidence="1"/>
<dbReference type="PANTHER" id="PTHR40036:SF1">
    <property type="entry name" value="MACROCIN O-METHYLTRANSFERASE"/>
    <property type="match status" value="1"/>
</dbReference>